<dbReference type="Proteomes" id="UP000248311">
    <property type="component" value="Unassembled WGS sequence"/>
</dbReference>
<keyword evidence="5" id="KW-1185">Reference proteome</keyword>
<comment type="caution">
    <text evidence="4">The sequence shown here is derived from an EMBL/GenBank/DDBJ whole genome shotgun (WGS) entry which is preliminary data.</text>
</comment>
<organism evidence="4 5">
    <name type="scientific">Pseudoroseicyclus aestuarii</name>
    <dbReference type="NCBI Taxonomy" id="1795041"/>
    <lineage>
        <taxon>Bacteria</taxon>
        <taxon>Pseudomonadati</taxon>
        <taxon>Pseudomonadota</taxon>
        <taxon>Alphaproteobacteria</taxon>
        <taxon>Rhodobacterales</taxon>
        <taxon>Paracoccaceae</taxon>
        <taxon>Pseudoroseicyclus</taxon>
    </lineage>
</organism>
<dbReference type="Pfam" id="PF13408">
    <property type="entry name" value="Zn_ribbon_recom"/>
    <property type="match status" value="1"/>
</dbReference>
<dbReference type="RefSeq" id="WP_181418623.1">
    <property type="nucleotide sequence ID" value="NZ_QJTE01000003.1"/>
</dbReference>
<evidence type="ECO:0000313" key="5">
    <source>
        <dbReference type="Proteomes" id="UP000248311"/>
    </source>
</evidence>
<evidence type="ECO:0000313" key="4">
    <source>
        <dbReference type="EMBL" id="PYE83949.1"/>
    </source>
</evidence>
<dbReference type="GO" id="GO:0003677">
    <property type="term" value="F:DNA binding"/>
    <property type="evidence" value="ECO:0007669"/>
    <property type="project" value="UniProtKB-KW"/>
</dbReference>
<keyword evidence="2" id="KW-0233">DNA recombination</keyword>
<gene>
    <name evidence="4" type="ORF">DFP88_103311</name>
</gene>
<evidence type="ECO:0000256" key="2">
    <source>
        <dbReference type="ARBA" id="ARBA00023172"/>
    </source>
</evidence>
<reference evidence="4 5" key="1">
    <citation type="submission" date="2018-06" db="EMBL/GenBank/DDBJ databases">
        <title>Genomic Encyclopedia of Type Strains, Phase III (KMG-III): the genomes of soil and plant-associated and newly described type strains.</title>
        <authorList>
            <person name="Whitman W."/>
        </authorList>
    </citation>
    <scope>NUCLEOTIDE SEQUENCE [LARGE SCALE GENOMIC DNA]</scope>
    <source>
        <strain evidence="4 5">CECT 9025</strain>
    </source>
</reference>
<dbReference type="Gene3D" id="3.90.1750.20">
    <property type="entry name" value="Putative Large Serine Recombinase, Chain B, Domain 2"/>
    <property type="match status" value="1"/>
</dbReference>
<proteinExistence type="predicted"/>
<feature type="domain" description="Recombinase zinc beta ribbon" evidence="3">
    <location>
        <begin position="45"/>
        <end position="97"/>
    </location>
</feature>
<sequence length="274" mass="29893">MEIEIPQLRIVPQELWDAVQAELARRSTRCRAAANPVAARRSRHLFSGLLICGCCGKPYVKHSRTSFKCGEARKGACTNYVAISQKRIEARVFGRLREAFLSPESTARFQAAVTAEREKLGAIDIEGEITRLEGARGEARSRLAGIMTSIEQGAPYALFKARTEELDAEITAVEDGLAKARARLSARDSVQVDIAQVYARAVERMEMLLGDPDLVEQAREFLAVLIHRIVLTPDEKAAHGLGAVIEADHCSLLPGGVGDETTAAADRRITSIPC</sequence>
<dbReference type="EMBL" id="QJTE01000003">
    <property type="protein sequence ID" value="PYE83949.1"/>
    <property type="molecule type" value="Genomic_DNA"/>
</dbReference>
<dbReference type="InterPro" id="IPR038109">
    <property type="entry name" value="DNA_bind_recomb_sf"/>
</dbReference>
<evidence type="ECO:0000256" key="1">
    <source>
        <dbReference type="ARBA" id="ARBA00023125"/>
    </source>
</evidence>
<evidence type="ECO:0000259" key="3">
    <source>
        <dbReference type="Pfam" id="PF13408"/>
    </source>
</evidence>
<dbReference type="PANTHER" id="PTHR30461">
    <property type="entry name" value="DNA-INVERTASE FROM LAMBDOID PROPHAGE"/>
    <property type="match status" value="1"/>
</dbReference>
<name>A0A318SU99_9RHOB</name>
<protein>
    <submittedName>
        <fullName evidence="4">Recombinase-like zinc beta ribbon protein</fullName>
    </submittedName>
</protein>
<dbReference type="GO" id="GO:0000150">
    <property type="term" value="F:DNA strand exchange activity"/>
    <property type="evidence" value="ECO:0007669"/>
    <property type="project" value="TreeGrafter"/>
</dbReference>
<dbReference type="InterPro" id="IPR050639">
    <property type="entry name" value="SSR_resolvase"/>
</dbReference>
<dbReference type="PANTHER" id="PTHR30461:SF2">
    <property type="entry name" value="SERINE RECOMBINASE PINE-RELATED"/>
    <property type="match status" value="1"/>
</dbReference>
<keyword evidence="1" id="KW-0238">DNA-binding</keyword>
<accession>A0A318SU99</accession>
<dbReference type="AlphaFoldDB" id="A0A318SU99"/>
<dbReference type="InterPro" id="IPR025827">
    <property type="entry name" value="Zn_ribbon_recom_dom"/>
</dbReference>